<dbReference type="Proteomes" id="UP001320898">
    <property type="component" value="Unassembled WGS sequence"/>
</dbReference>
<protein>
    <submittedName>
        <fullName evidence="1">Asparaginase</fullName>
    </submittedName>
</protein>
<evidence type="ECO:0000313" key="1">
    <source>
        <dbReference type="EMBL" id="MCT8971287.1"/>
    </source>
</evidence>
<name>A0AAW5QVT2_9HYPH</name>
<dbReference type="PANTHER" id="PTHR42110:SF1">
    <property type="entry name" value="L-ASPARAGINASE, PUTATIVE (AFU_ORTHOLOGUE AFUA_3G11890)-RELATED"/>
    <property type="match status" value="1"/>
</dbReference>
<reference evidence="1 2" key="1">
    <citation type="submission" date="2022-04" db="EMBL/GenBank/DDBJ databases">
        <authorList>
            <person name="Ye Y.-Q."/>
            <person name="Du Z.-J."/>
        </authorList>
    </citation>
    <scope>NUCLEOTIDE SEQUENCE [LARGE SCALE GENOMIC DNA]</scope>
    <source>
        <strain evidence="1 2">A6E488</strain>
    </source>
</reference>
<comment type="caution">
    <text evidence="1">The sequence shown here is derived from an EMBL/GenBank/DDBJ whole genome shotgun (WGS) entry which is preliminary data.</text>
</comment>
<dbReference type="AlphaFoldDB" id="A0AAW5QVT2"/>
<dbReference type="Pfam" id="PF06089">
    <property type="entry name" value="Asparaginase_II"/>
    <property type="match status" value="1"/>
</dbReference>
<dbReference type="InterPro" id="IPR010349">
    <property type="entry name" value="Asparaginase_II"/>
</dbReference>
<dbReference type="EMBL" id="JALIDZ010000002">
    <property type="protein sequence ID" value="MCT8971287.1"/>
    <property type="molecule type" value="Genomic_DNA"/>
</dbReference>
<keyword evidence="2" id="KW-1185">Reference proteome</keyword>
<organism evidence="1 2">
    <name type="scientific">Microbaculum marinisediminis</name>
    <dbReference type="NCBI Taxonomy" id="2931392"/>
    <lineage>
        <taxon>Bacteria</taxon>
        <taxon>Pseudomonadati</taxon>
        <taxon>Pseudomonadota</taxon>
        <taxon>Alphaproteobacteria</taxon>
        <taxon>Hyphomicrobiales</taxon>
        <taxon>Tepidamorphaceae</taxon>
        <taxon>Microbaculum</taxon>
    </lineage>
</organism>
<dbReference type="RefSeq" id="WP_261614853.1">
    <property type="nucleotide sequence ID" value="NZ_JALIDZ010000002.1"/>
</dbReference>
<accession>A0AAW5QVT2</accession>
<evidence type="ECO:0000313" key="2">
    <source>
        <dbReference type="Proteomes" id="UP001320898"/>
    </source>
</evidence>
<sequence length="343" mass="35737">MSASPVVVEVTRGPLVESRHRGALAIADAKGRIVFALGDTNSPVYPRSAVKALQALPLVEDGGADAFGFTPAEIALACSSHNGEPAHVEAARSMLAKAGRDESDLECGPQPPARDEDRCALRQAGRVPGRIHNNCSGKHAGMLALAVHMGVDPKGYSTADHPVQRRVRQAMQDMTGAALSADRCGIDGCSIPTWAAPLDAWAVAFARVATGEGVGKGRAAALKRIREACLAHPFMVAGSGRFCTQLMERAGPQAFVKTGAEGVFCAAFPETGLGVALKIDDGASRASEALMAATVLACAGLNDSQKAAVVPMANPPVMNRMELRVGELRVAADIRDRIAATMR</sequence>
<gene>
    <name evidence="1" type="ORF">MUB46_05375</name>
</gene>
<proteinExistence type="predicted"/>
<dbReference type="PANTHER" id="PTHR42110">
    <property type="entry name" value="L-ASPARAGINASE, PUTATIVE (AFU_ORTHOLOGUE AFUA_3G11890)-RELATED"/>
    <property type="match status" value="1"/>
</dbReference>